<dbReference type="InterPro" id="IPR005235">
    <property type="entry name" value="YmdB-like"/>
</dbReference>
<dbReference type="PANTHER" id="PTHR36303:SF1">
    <property type="entry name" value="2',3'-CYCLIC-NUCLEOTIDE 2'-PHOSPHODIESTERASE"/>
    <property type="match status" value="1"/>
</dbReference>
<dbReference type="InterPro" id="IPR029052">
    <property type="entry name" value="Metallo-depent_PP-like"/>
</dbReference>
<dbReference type="PIRSF" id="PIRSF004789">
    <property type="entry name" value="DR1281"/>
    <property type="match status" value="1"/>
</dbReference>
<keyword evidence="2" id="KW-0479">Metal-binding</keyword>
<evidence type="ECO:0000313" key="4">
    <source>
        <dbReference type="Proteomes" id="UP000437748"/>
    </source>
</evidence>
<organism evidence="3 4">
    <name type="scientific">Silvanigrella paludirubra</name>
    <dbReference type="NCBI Taxonomy" id="2499159"/>
    <lineage>
        <taxon>Bacteria</taxon>
        <taxon>Pseudomonadati</taxon>
        <taxon>Bdellovibrionota</taxon>
        <taxon>Oligoflexia</taxon>
        <taxon>Silvanigrellales</taxon>
        <taxon>Silvanigrellaceae</taxon>
        <taxon>Silvanigrella</taxon>
    </lineage>
</organism>
<dbReference type="Proteomes" id="UP000437748">
    <property type="component" value="Unassembled WGS sequence"/>
</dbReference>
<dbReference type="SUPFAM" id="SSF56300">
    <property type="entry name" value="Metallo-dependent phosphatases"/>
    <property type="match status" value="1"/>
</dbReference>
<reference evidence="3 4" key="1">
    <citation type="submission" date="2019-10" db="EMBL/GenBank/DDBJ databases">
        <title>New species of Slilvanegrellaceae.</title>
        <authorList>
            <person name="Pitt A."/>
            <person name="Hahn M.W."/>
        </authorList>
    </citation>
    <scope>NUCLEOTIDE SEQUENCE [LARGE SCALE GENOMIC DNA]</scope>
    <source>
        <strain evidence="3 4">SP-Ram-0.45-NSY-1</strain>
    </source>
</reference>
<comment type="caution">
    <text evidence="3">The sequence shown here is derived from an EMBL/GenBank/DDBJ whole genome shotgun (WGS) entry which is preliminary data.</text>
</comment>
<feature type="binding site" evidence="2">
    <location>
        <position position="96"/>
    </location>
    <ligand>
        <name>Fe cation</name>
        <dbReference type="ChEBI" id="CHEBI:24875"/>
        <label>2</label>
    </ligand>
</feature>
<feature type="binding site" evidence="2">
    <location>
        <position position="37"/>
    </location>
    <ligand>
        <name>Fe cation</name>
        <dbReference type="ChEBI" id="CHEBI:24875"/>
        <label>1</label>
    </ligand>
</feature>
<keyword evidence="4" id="KW-1185">Reference proteome</keyword>
<evidence type="ECO:0000256" key="2">
    <source>
        <dbReference type="PIRSR" id="PIRSR004789-51"/>
    </source>
</evidence>
<dbReference type="EMBL" id="WFLM01000002">
    <property type="protein sequence ID" value="KAB8039891.1"/>
    <property type="molecule type" value="Genomic_DNA"/>
</dbReference>
<dbReference type="AlphaFoldDB" id="A0A6N6VUZ9"/>
<accession>A0A6N6VUZ9</accession>
<sequence length="311" mass="35144">MQSKILLNHFTGEFFYSSFEKILKPKQQSIKILMLGDVLGRGGRKIVKKILPELKKTIPLDFVTINGENLAGGFGITSKIYEEMKQAGVDAFTMGNHWKDKADVHIIRKNHKDLILPQNLNGISDIDKAPTFYLPERNKNLNIINLMGNFAMKEEYKDPFEFLTKEKNNFEDKVKSGSNIVIADIHAEASSEKQAIAWYYDGILAGLIGTHTHTPTSDERLTDKGTAFLTDVGMTGAYDSVIGMDKHRVITKFTNPNIKLPHEVAENELWFCGFLIEICPKLNISIACHRLQCRGIEEENWIVTSISKNLN</sequence>
<gene>
    <name evidence="3" type="ORF">GCL60_06415</name>
</gene>
<evidence type="ECO:0000256" key="1">
    <source>
        <dbReference type="PIRSR" id="PIRSR004789-50"/>
    </source>
</evidence>
<dbReference type="RefSeq" id="WP_153419482.1">
    <property type="nucleotide sequence ID" value="NZ_WFLM01000002.1"/>
</dbReference>
<proteinExistence type="predicted"/>
<evidence type="ECO:0000313" key="3">
    <source>
        <dbReference type="EMBL" id="KAB8039891.1"/>
    </source>
</evidence>
<dbReference type="OrthoDB" id="9801109at2"/>
<dbReference type="GO" id="GO:0046872">
    <property type="term" value="F:metal ion binding"/>
    <property type="evidence" value="ECO:0007669"/>
    <property type="project" value="UniProtKB-KW"/>
</dbReference>
<feature type="binding site" evidence="2">
    <location>
        <position position="186"/>
    </location>
    <ligand>
        <name>Fe cation</name>
        <dbReference type="ChEBI" id="CHEBI:24875"/>
        <label>2</label>
    </ligand>
</feature>
<dbReference type="Pfam" id="PF13277">
    <property type="entry name" value="YmdB"/>
    <property type="match status" value="1"/>
</dbReference>
<feature type="binding site" evidence="2">
    <location>
        <position position="68"/>
    </location>
    <ligand>
        <name>Fe cation</name>
        <dbReference type="ChEBI" id="CHEBI:24875"/>
        <label>1</label>
    </ligand>
</feature>
<protein>
    <submittedName>
        <fullName evidence="3">Metallophosphoesterase</fullName>
    </submittedName>
</protein>
<feature type="binding site" evidence="2">
    <location>
        <position position="69"/>
    </location>
    <ligand>
        <name>Fe cation</name>
        <dbReference type="ChEBI" id="CHEBI:24875"/>
        <label>1</label>
    </ligand>
</feature>
<feature type="active site" description="Proton donor" evidence="1">
    <location>
        <position position="97"/>
    </location>
</feature>
<dbReference type="Gene3D" id="3.60.21.10">
    <property type="match status" value="1"/>
</dbReference>
<feature type="binding site" evidence="2">
    <location>
        <position position="68"/>
    </location>
    <ligand>
        <name>Fe cation</name>
        <dbReference type="ChEBI" id="CHEBI:24875"/>
        <label>2</label>
    </ligand>
</feature>
<feature type="binding site" evidence="2">
    <location>
        <position position="211"/>
    </location>
    <ligand>
        <name>Fe cation</name>
        <dbReference type="ChEBI" id="CHEBI:24875"/>
        <label>2</label>
    </ligand>
</feature>
<name>A0A6N6VUZ9_9BACT</name>
<dbReference type="GO" id="GO:0004113">
    <property type="term" value="F:2',3'-cyclic-nucleotide 3'-phosphodiesterase activity"/>
    <property type="evidence" value="ECO:0007669"/>
    <property type="project" value="TreeGrafter"/>
</dbReference>
<dbReference type="PANTHER" id="PTHR36303">
    <property type="entry name" value="2',3'-CYCLIC-NUCLEOTIDE 2'-PHOSPHODIESTERASE"/>
    <property type="match status" value="1"/>
</dbReference>
<feature type="binding site" evidence="2">
    <location>
        <position position="213"/>
    </location>
    <ligand>
        <name>Fe cation</name>
        <dbReference type="ChEBI" id="CHEBI:24875"/>
        <label>1</label>
    </ligand>
</feature>